<keyword evidence="1 3" id="KW-0808">Transferase</keyword>
<dbReference type="SUPFAM" id="SSF56214">
    <property type="entry name" value="4'-phosphopantetheinyl transferase"/>
    <property type="match status" value="1"/>
</dbReference>
<dbReference type="Proteomes" id="UP000753961">
    <property type="component" value="Unassembled WGS sequence"/>
</dbReference>
<dbReference type="Gene3D" id="3.90.470.20">
    <property type="entry name" value="4'-phosphopantetheinyl transferase domain"/>
    <property type="match status" value="2"/>
</dbReference>
<dbReference type="GO" id="GO:0008897">
    <property type="term" value="F:holo-[acyl-carrier-protein] synthase activity"/>
    <property type="evidence" value="ECO:0007669"/>
    <property type="project" value="InterPro"/>
</dbReference>
<feature type="domain" description="4'-phosphopantetheinyl transferase" evidence="2">
    <location>
        <begin position="108"/>
        <end position="184"/>
    </location>
</feature>
<evidence type="ECO:0000313" key="4">
    <source>
        <dbReference type="Proteomes" id="UP000753961"/>
    </source>
</evidence>
<dbReference type="EMBL" id="JAHVHU010000003">
    <property type="protein sequence ID" value="MBY5957026.1"/>
    <property type="molecule type" value="Genomic_DNA"/>
</dbReference>
<reference evidence="3" key="1">
    <citation type="submission" date="2021-06" db="EMBL/GenBank/DDBJ databases">
        <title>44 bacteria genomes isolated from Dapeng, Shenzhen.</title>
        <authorList>
            <person name="Zheng W."/>
            <person name="Yu S."/>
            <person name="Huang Y."/>
        </authorList>
    </citation>
    <scope>NUCLEOTIDE SEQUENCE</scope>
    <source>
        <strain evidence="3">DP5N28-2</strain>
    </source>
</reference>
<dbReference type="GO" id="GO:0000287">
    <property type="term" value="F:magnesium ion binding"/>
    <property type="evidence" value="ECO:0007669"/>
    <property type="project" value="InterPro"/>
</dbReference>
<name>A0A953L9V7_9BACT</name>
<dbReference type="AlphaFoldDB" id="A0A953L9V7"/>
<gene>
    <name evidence="3" type="ORF">KUV50_02690</name>
</gene>
<keyword evidence="4" id="KW-1185">Reference proteome</keyword>
<accession>A0A953L9V7</accession>
<evidence type="ECO:0000313" key="3">
    <source>
        <dbReference type="EMBL" id="MBY5957026.1"/>
    </source>
</evidence>
<evidence type="ECO:0000259" key="2">
    <source>
        <dbReference type="Pfam" id="PF01648"/>
    </source>
</evidence>
<dbReference type="InterPro" id="IPR008278">
    <property type="entry name" value="4-PPantetheinyl_Trfase_dom"/>
</dbReference>
<evidence type="ECO:0000256" key="1">
    <source>
        <dbReference type="ARBA" id="ARBA00022679"/>
    </source>
</evidence>
<sequence>MPLVKIEQINDDTKLLIWYLTEDASFFENHLTSIFADPPPWADMKSKRKKEFLATRYLLQLGLPPDIKVSEVTKDEYGCPKLSNPALYFGISHTSEYIGCVISTSRSGCDIERYQERILAMSHRFMTAPELHWAQGPNELLKTQLIWGIKESAYKTWGRKKIDWRKHIQIDPMEWQPSTGTFSGTIGNQSGTMNFSGGYEYYSNFIFVWSIETPSL</sequence>
<protein>
    <submittedName>
        <fullName evidence="3">4'-phosphopantetheinyl transferase superfamily protein</fullName>
    </submittedName>
</protein>
<proteinExistence type="predicted"/>
<dbReference type="Pfam" id="PF01648">
    <property type="entry name" value="ACPS"/>
    <property type="match status" value="1"/>
</dbReference>
<dbReference type="InterPro" id="IPR037143">
    <property type="entry name" value="4-PPantetheinyl_Trfase_dom_sf"/>
</dbReference>
<dbReference type="RefSeq" id="WP_222578550.1">
    <property type="nucleotide sequence ID" value="NZ_JAHVHU010000003.1"/>
</dbReference>
<organism evidence="3 4">
    <name type="scientific">Membranihabitans marinus</name>
    <dbReference type="NCBI Taxonomy" id="1227546"/>
    <lineage>
        <taxon>Bacteria</taxon>
        <taxon>Pseudomonadati</taxon>
        <taxon>Bacteroidota</taxon>
        <taxon>Saprospiria</taxon>
        <taxon>Saprospirales</taxon>
        <taxon>Saprospiraceae</taxon>
        <taxon>Membranihabitans</taxon>
    </lineage>
</organism>
<comment type="caution">
    <text evidence="3">The sequence shown here is derived from an EMBL/GenBank/DDBJ whole genome shotgun (WGS) entry which is preliminary data.</text>
</comment>